<keyword evidence="1" id="KW-0175">Coiled coil</keyword>
<dbReference type="Proteomes" id="UP000641646">
    <property type="component" value="Unassembled WGS sequence"/>
</dbReference>
<dbReference type="AlphaFoldDB" id="A0A926ZGI0"/>
<evidence type="ECO:0000313" key="4">
    <source>
        <dbReference type="Proteomes" id="UP000641646"/>
    </source>
</evidence>
<comment type="caution">
    <text evidence="3">The sequence shown here is derived from an EMBL/GenBank/DDBJ whole genome shotgun (WGS) entry which is preliminary data.</text>
</comment>
<organism evidence="3 4">
    <name type="scientific">Aerosakkonema funiforme FACHB-1375</name>
    <dbReference type="NCBI Taxonomy" id="2949571"/>
    <lineage>
        <taxon>Bacteria</taxon>
        <taxon>Bacillati</taxon>
        <taxon>Cyanobacteriota</taxon>
        <taxon>Cyanophyceae</taxon>
        <taxon>Oscillatoriophycideae</taxon>
        <taxon>Aerosakkonematales</taxon>
        <taxon>Aerosakkonemataceae</taxon>
        <taxon>Aerosakkonema</taxon>
    </lineage>
</organism>
<gene>
    <name evidence="3" type="ORF">H6G03_14305</name>
</gene>
<dbReference type="RefSeq" id="WP_190465069.1">
    <property type="nucleotide sequence ID" value="NZ_JACJPW010000033.1"/>
</dbReference>
<evidence type="ECO:0000313" key="3">
    <source>
        <dbReference type="EMBL" id="MBD2182258.1"/>
    </source>
</evidence>
<reference evidence="3" key="1">
    <citation type="journal article" date="2015" name="ISME J.">
        <title>Draft Genome Sequence of Streptomyces incarnatus NRRL8089, which Produces the Nucleoside Antibiotic Sinefungin.</title>
        <authorList>
            <person name="Oshima K."/>
            <person name="Hattori M."/>
            <person name="Shimizu H."/>
            <person name="Fukuda K."/>
            <person name="Nemoto M."/>
            <person name="Inagaki K."/>
            <person name="Tamura T."/>
        </authorList>
    </citation>
    <scope>NUCLEOTIDE SEQUENCE</scope>
    <source>
        <strain evidence="3">FACHB-1375</strain>
    </source>
</reference>
<dbReference type="EMBL" id="JACJPW010000033">
    <property type="protein sequence ID" value="MBD2182258.1"/>
    <property type="molecule type" value="Genomic_DNA"/>
</dbReference>
<feature type="transmembrane region" description="Helical" evidence="2">
    <location>
        <begin position="445"/>
        <end position="464"/>
    </location>
</feature>
<evidence type="ECO:0000256" key="2">
    <source>
        <dbReference type="SAM" id="Phobius"/>
    </source>
</evidence>
<keyword evidence="2" id="KW-0812">Transmembrane</keyword>
<keyword evidence="2" id="KW-0472">Membrane</keyword>
<feature type="coiled-coil region" evidence="1">
    <location>
        <begin position="318"/>
        <end position="345"/>
    </location>
</feature>
<proteinExistence type="predicted"/>
<evidence type="ECO:0000256" key="1">
    <source>
        <dbReference type="SAM" id="Coils"/>
    </source>
</evidence>
<sequence>MNQPIKLIYPTLDLFLYDLREGLGQSEENIHQNRWDFWQKVYNDSKLNSSGKYLDEAFFRQLAKREKAEASFVQLLENQQVESFELPLDGYYYPLQLGDTYALQVDCSGNYADGKQTLNDTPQEIGILTQRKQTILQHIGGENVRGKIGQTWLMWGQIDQDIQDETKLENIAKECYNQLSNNPDWHRDFWGKGNYLGATVFDLWQFPSNWEKLKEESEHLQIWLFPHHLSIDTIRQTMAEIYVDLIRLFSYRHKIIWSYAQSHKPKNALKNDYLLVKNSVSAIVPSDRQIQPAQSDLKQLETTLNNTFNTLAQYAIDLDKLNAQSRTLDINIENYQQRLKRLAEKDKNPQKDLSFLIEFGDFAKERYLRQVEADYTSLSTGLTLLENLIRTLEGTSNIRQTASDRTLNKTVAIAGIGLAASQAASAIILAQPPSGKNALAFQTQVFTISLGIGAIASLITFLILRRFHR</sequence>
<name>A0A926ZGI0_9CYAN</name>
<keyword evidence="2" id="KW-1133">Transmembrane helix</keyword>
<reference evidence="3" key="2">
    <citation type="submission" date="2020-08" db="EMBL/GenBank/DDBJ databases">
        <authorList>
            <person name="Chen M."/>
            <person name="Teng W."/>
            <person name="Zhao L."/>
            <person name="Hu C."/>
            <person name="Zhou Y."/>
            <person name="Han B."/>
            <person name="Song L."/>
            <person name="Shu W."/>
        </authorList>
    </citation>
    <scope>NUCLEOTIDE SEQUENCE</scope>
    <source>
        <strain evidence="3">FACHB-1375</strain>
    </source>
</reference>
<protein>
    <submittedName>
        <fullName evidence="3">Uncharacterized protein</fullName>
    </submittedName>
</protein>
<accession>A0A926ZGI0</accession>
<keyword evidence="4" id="KW-1185">Reference proteome</keyword>